<accession>A0A9P9L8L9</accession>
<evidence type="ECO:0000313" key="5">
    <source>
        <dbReference type="EMBL" id="KAH7275913.1"/>
    </source>
</evidence>
<dbReference type="InterPro" id="IPR050300">
    <property type="entry name" value="GDXG_lipolytic_enzyme"/>
</dbReference>
<comment type="similarity">
    <text evidence="1">Belongs to the 'GDXG' lipolytic enzyme family.</text>
</comment>
<proteinExistence type="inferred from homology"/>
<evidence type="ECO:0000256" key="2">
    <source>
        <dbReference type="ARBA" id="ARBA00022801"/>
    </source>
</evidence>
<dbReference type="EMBL" id="JAGTJS010000001">
    <property type="protein sequence ID" value="KAH7275913.1"/>
    <property type="molecule type" value="Genomic_DNA"/>
</dbReference>
<evidence type="ECO:0000259" key="4">
    <source>
        <dbReference type="Pfam" id="PF07859"/>
    </source>
</evidence>
<dbReference type="PANTHER" id="PTHR48081">
    <property type="entry name" value="AB HYDROLASE SUPERFAMILY PROTEIN C4A8.06C"/>
    <property type="match status" value="1"/>
</dbReference>
<evidence type="ECO:0000256" key="3">
    <source>
        <dbReference type="PROSITE-ProRule" id="PRU10038"/>
    </source>
</evidence>
<keyword evidence="6" id="KW-1185">Reference proteome</keyword>
<dbReference type="InterPro" id="IPR013094">
    <property type="entry name" value="AB_hydrolase_3"/>
</dbReference>
<dbReference type="InterPro" id="IPR033140">
    <property type="entry name" value="Lipase_GDXG_put_SER_AS"/>
</dbReference>
<gene>
    <name evidence="5" type="ORF">B0J15DRAFT_28877</name>
</gene>
<feature type="active site" evidence="3">
    <location>
        <position position="239"/>
    </location>
</feature>
<dbReference type="AlphaFoldDB" id="A0A9P9L8L9"/>
<dbReference type="InterPro" id="IPR029058">
    <property type="entry name" value="AB_hydrolase_fold"/>
</dbReference>
<name>A0A9P9L8L9_FUSSL</name>
<dbReference type="OrthoDB" id="5354320at2759"/>
<dbReference type="PANTHER" id="PTHR48081:SF25">
    <property type="entry name" value="PUTATIVE (AFU_ORTHOLOGUE AFUA_3G11560)-RELATED"/>
    <property type="match status" value="1"/>
</dbReference>
<dbReference type="InterPro" id="IPR002168">
    <property type="entry name" value="Lipase_GDXG_HIS_AS"/>
</dbReference>
<sequence>MNSETVETIRAVIPLLPLILRHSLLHILRISDTAKYLDLHSSLVVACLRELLVPPTPHSISSTQKLTLRDPGIRGHIWVSKYASPRPPETSIRDTLISTLERLAGTTTCRVPVPELVDVEAEWTGHRGGVARGAPLPDVSEWERYHGMMRECRRPTTVLYLHGGAYYLCDPSTHRPTTKKLAELTGGRCYSVRYRLAPQHPFPAALLDALVSYFTLLYPPPDAYHDPVQPEHIVIAGDSAGGNLALSLLQLILELRQQDSRILWHGELREVPMPAGIAVNSPWVDVTQSSPTWEMATPTPYDYLPKPETMDKLDIPPCDAWPSDPPRRNMYIADDLAAHPLASLVMARSWKGAPPVYICTGWEILAYEDKYLARKLEADGVRVVFEEYEAMPHCFALLLRDVPATRRCYGGWAAFIRAAVEDPAAIETRAVTVKARTLEEVSLRFEELSDVSEKEIQERVLQKAGLEERLLEVPIAKL</sequence>
<comment type="caution">
    <text evidence="5">The sequence shown here is derived from an EMBL/GenBank/DDBJ whole genome shotgun (WGS) entry which is preliminary data.</text>
</comment>
<evidence type="ECO:0000256" key="1">
    <source>
        <dbReference type="ARBA" id="ARBA00010515"/>
    </source>
</evidence>
<feature type="domain" description="Alpha/beta hydrolase fold-3" evidence="4">
    <location>
        <begin position="158"/>
        <end position="396"/>
    </location>
</feature>
<dbReference type="GO" id="GO:0016787">
    <property type="term" value="F:hydrolase activity"/>
    <property type="evidence" value="ECO:0007669"/>
    <property type="project" value="UniProtKB-KW"/>
</dbReference>
<dbReference type="SUPFAM" id="SSF53474">
    <property type="entry name" value="alpha/beta-Hydrolases"/>
    <property type="match status" value="1"/>
</dbReference>
<dbReference type="PROSITE" id="PS01173">
    <property type="entry name" value="LIPASE_GDXG_HIS"/>
    <property type="match status" value="1"/>
</dbReference>
<dbReference type="Gene3D" id="3.40.50.1820">
    <property type="entry name" value="alpha/beta hydrolase"/>
    <property type="match status" value="1"/>
</dbReference>
<reference evidence="5" key="1">
    <citation type="journal article" date="2021" name="Nat. Commun.">
        <title>Genetic determinants of endophytism in the Arabidopsis root mycobiome.</title>
        <authorList>
            <person name="Mesny F."/>
            <person name="Miyauchi S."/>
            <person name="Thiergart T."/>
            <person name="Pickel B."/>
            <person name="Atanasova L."/>
            <person name="Karlsson M."/>
            <person name="Huettel B."/>
            <person name="Barry K.W."/>
            <person name="Haridas S."/>
            <person name="Chen C."/>
            <person name="Bauer D."/>
            <person name="Andreopoulos W."/>
            <person name="Pangilinan J."/>
            <person name="LaButti K."/>
            <person name="Riley R."/>
            <person name="Lipzen A."/>
            <person name="Clum A."/>
            <person name="Drula E."/>
            <person name="Henrissat B."/>
            <person name="Kohler A."/>
            <person name="Grigoriev I.V."/>
            <person name="Martin F.M."/>
            <person name="Hacquard S."/>
        </authorList>
    </citation>
    <scope>NUCLEOTIDE SEQUENCE</scope>
    <source>
        <strain evidence="5">FSSC 5 MPI-SDFR-AT-0091</strain>
    </source>
</reference>
<dbReference type="Proteomes" id="UP000736672">
    <property type="component" value="Unassembled WGS sequence"/>
</dbReference>
<dbReference type="PROSITE" id="PS01174">
    <property type="entry name" value="LIPASE_GDXG_SER"/>
    <property type="match status" value="1"/>
</dbReference>
<evidence type="ECO:0000313" key="6">
    <source>
        <dbReference type="Proteomes" id="UP000736672"/>
    </source>
</evidence>
<keyword evidence="2 5" id="KW-0378">Hydrolase</keyword>
<dbReference type="Pfam" id="PF07859">
    <property type="entry name" value="Abhydrolase_3"/>
    <property type="match status" value="1"/>
</dbReference>
<organism evidence="5 6">
    <name type="scientific">Fusarium solani</name>
    <name type="common">Filamentous fungus</name>
    <dbReference type="NCBI Taxonomy" id="169388"/>
    <lineage>
        <taxon>Eukaryota</taxon>
        <taxon>Fungi</taxon>
        <taxon>Dikarya</taxon>
        <taxon>Ascomycota</taxon>
        <taxon>Pezizomycotina</taxon>
        <taxon>Sordariomycetes</taxon>
        <taxon>Hypocreomycetidae</taxon>
        <taxon>Hypocreales</taxon>
        <taxon>Nectriaceae</taxon>
        <taxon>Fusarium</taxon>
        <taxon>Fusarium solani species complex</taxon>
    </lineage>
</organism>
<protein>
    <submittedName>
        <fullName evidence="5">Alpha/beta hydrolase fold-domain-containing protein</fullName>
    </submittedName>
</protein>